<comment type="caution">
    <text evidence="3">The sequence shown here is derived from an EMBL/GenBank/DDBJ whole genome shotgun (WGS) entry which is preliminary data.</text>
</comment>
<keyword evidence="4" id="KW-1185">Reference proteome</keyword>
<name>A0A542ZJ84_9MICO</name>
<sequence length="220" mass="23234">MSAGTPGPRSREVVAQQVPQTALAGFPAYRLEPRTVLCRAHLAANGPWWFSHDGGGRFDLPAPRGTCYLATDPAVAVRERLGAVLGGVPYVPVSLLEGVVVSRLGVPVARRLANLRVARAAEFGVTRELETMVPYAVPQAWARALADAAMEGVRYGPRFTPGAASSVALFDEAGAREWPSDPTPVPAVDVPGGPHPMPAPHRGDLTVVRPPGTRTRGQKA</sequence>
<protein>
    <submittedName>
        <fullName evidence="3">RES domain-containing protein</fullName>
    </submittedName>
</protein>
<evidence type="ECO:0000313" key="4">
    <source>
        <dbReference type="Proteomes" id="UP000319514"/>
    </source>
</evidence>
<gene>
    <name evidence="3" type="ORF">FB474_1733</name>
</gene>
<feature type="domain" description="RES" evidence="2">
    <location>
        <begin position="38"/>
        <end position="175"/>
    </location>
</feature>
<organism evidence="3 4">
    <name type="scientific">Oryzihumus leptocrescens</name>
    <dbReference type="NCBI Taxonomy" id="297536"/>
    <lineage>
        <taxon>Bacteria</taxon>
        <taxon>Bacillati</taxon>
        <taxon>Actinomycetota</taxon>
        <taxon>Actinomycetes</taxon>
        <taxon>Micrococcales</taxon>
        <taxon>Intrasporangiaceae</taxon>
        <taxon>Oryzihumus</taxon>
    </lineage>
</organism>
<feature type="region of interest" description="Disordered" evidence="1">
    <location>
        <begin position="177"/>
        <end position="220"/>
    </location>
</feature>
<dbReference type="InterPro" id="IPR014914">
    <property type="entry name" value="RES_dom"/>
</dbReference>
<dbReference type="EMBL" id="VFOQ01000001">
    <property type="protein sequence ID" value="TQL60348.1"/>
    <property type="molecule type" value="Genomic_DNA"/>
</dbReference>
<evidence type="ECO:0000313" key="3">
    <source>
        <dbReference type="EMBL" id="TQL60348.1"/>
    </source>
</evidence>
<reference evidence="3 4" key="1">
    <citation type="submission" date="2019-06" db="EMBL/GenBank/DDBJ databases">
        <title>Sequencing the genomes of 1000 actinobacteria strains.</title>
        <authorList>
            <person name="Klenk H.-P."/>
        </authorList>
    </citation>
    <scope>NUCLEOTIDE SEQUENCE [LARGE SCALE GENOMIC DNA]</scope>
    <source>
        <strain evidence="3 4">DSM 18082</strain>
    </source>
</reference>
<dbReference type="Pfam" id="PF08808">
    <property type="entry name" value="RES"/>
    <property type="match status" value="1"/>
</dbReference>
<evidence type="ECO:0000259" key="2">
    <source>
        <dbReference type="Pfam" id="PF08808"/>
    </source>
</evidence>
<evidence type="ECO:0000256" key="1">
    <source>
        <dbReference type="SAM" id="MobiDB-lite"/>
    </source>
</evidence>
<dbReference type="AlphaFoldDB" id="A0A542ZJ84"/>
<dbReference type="Proteomes" id="UP000319514">
    <property type="component" value="Unassembled WGS sequence"/>
</dbReference>
<dbReference type="OrthoDB" id="4481222at2"/>
<proteinExistence type="predicted"/>
<dbReference type="RefSeq" id="WP_141788258.1">
    <property type="nucleotide sequence ID" value="NZ_BAAAKX010000021.1"/>
</dbReference>
<accession>A0A542ZJ84</accession>